<accession>A0ABW6WLW2</accession>
<evidence type="ECO:0000256" key="1">
    <source>
        <dbReference type="ARBA" id="ARBA00010088"/>
    </source>
</evidence>
<dbReference type="InterPro" id="IPR000639">
    <property type="entry name" value="Epox_hydrolase-like"/>
</dbReference>
<evidence type="ECO:0000259" key="4">
    <source>
        <dbReference type="Pfam" id="PF06441"/>
    </source>
</evidence>
<feature type="domain" description="Epoxide hydrolase N-terminal" evidence="4">
    <location>
        <begin position="2"/>
        <end position="106"/>
    </location>
</feature>
<dbReference type="Gene3D" id="3.40.50.1820">
    <property type="entry name" value="alpha/beta hydrolase"/>
    <property type="match status" value="1"/>
</dbReference>
<reference evidence="5 6" key="1">
    <citation type="submission" date="2024-10" db="EMBL/GenBank/DDBJ databases">
        <title>The Natural Products Discovery Center: Release of the First 8490 Sequenced Strains for Exploring Actinobacteria Biosynthetic Diversity.</title>
        <authorList>
            <person name="Kalkreuter E."/>
            <person name="Kautsar S.A."/>
            <person name="Yang D."/>
            <person name="Bader C.D."/>
            <person name="Teijaro C.N."/>
            <person name="Fluegel L."/>
            <person name="Davis C.M."/>
            <person name="Simpson J.R."/>
            <person name="Lauterbach L."/>
            <person name="Steele A.D."/>
            <person name="Gui C."/>
            <person name="Meng S."/>
            <person name="Li G."/>
            <person name="Viehrig K."/>
            <person name="Ye F."/>
            <person name="Su P."/>
            <person name="Kiefer A.F."/>
            <person name="Nichols A."/>
            <person name="Cepeda A.J."/>
            <person name="Yan W."/>
            <person name="Fan B."/>
            <person name="Jiang Y."/>
            <person name="Adhikari A."/>
            <person name="Zheng C.-J."/>
            <person name="Schuster L."/>
            <person name="Cowan T.M."/>
            <person name="Smanski M.J."/>
            <person name="Chevrette M.G."/>
            <person name="De Carvalho L.P.S."/>
            <person name="Shen B."/>
        </authorList>
    </citation>
    <scope>NUCLEOTIDE SEQUENCE [LARGE SCALE GENOMIC DNA]</scope>
    <source>
        <strain evidence="5 6">NPDC000087</strain>
    </source>
</reference>
<sequence length="350" mass="39865">METFQIDVPRSDLDDLYDRLDRTRWPSEVADAGWDYGVPLRYVRELAEHWRRRYDWRRTEARLNAYPQFRTVIDGQPIHFLHVRSDRPEALPLILTHGWPGSVAEFLDLLPLLRENFHLVVPSLPGFGFSGPTRERGWNVTRIARAWVELMGRLGYERFGAAGNDWGSSISPEVARIAPEAVVGAHVTQLWTDDGPVDDPTPEEQAALDDHAWFDKNMNAYQAVQLQQPQSLAYALTDSPVGLLGWHCLIYREGVDADYVLDNVSIHWLTGTAGSAMRLYREFALQPVFDKASSVPLGYAQFRDDYQPIRRFAPTNVTSWNKYDVGGHFAAHQVPGLVAKDLTEFFADLK</sequence>
<dbReference type="PANTHER" id="PTHR21661">
    <property type="entry name" value="EPOXIDE HYDROLASE 1-RELATED"/>
    <property type="match status" value="1"/>
</dbReference>
<proteinExistence type="inferred from homology"/>
<keyword evidence="2" id="KW-0058">Aromatic hydrocarbons catabolism</keyword>
<dbReference type="InterPro" id="IPR016292">
    <property type="entry name" value="Epoxide_hydrolase"/>
</dbReference>
<name>A0ABW6WLW2_9ACTN</name>
<protein>
    <submittedName>
        <fullName evidence="5">Epoxide hydrolase family protein</fullName>
        <ecNumber evidence="5">3.-.-.-</ecNumber>
    </submittedName>
</protein>
<comment type="caution">
    <text evidence="5">The sequence shown here is derived from an EMBL/GenBank/DDBJ whole genome shotgun (WGS) entry which is preliminary data.</text>
</comment>
<keyword evidence="6" id="KW-1185">Reference proteome</keyword>
<organism evidence="5 6">
    <name type="scientific">Paractinoplanes globisporus</name>
    <dbReference type="NCBI Taxonomy" id="113565"/>
    <lineage>
        <taxon>Bacteria</taxon>
        <taxon>Bacillati</taxon>
        <taxon>Actinomycetota</taxon>
        <taxon>Actinomycetes</taxon>
        <taxon>Micromonosporales</taxon>
        <taxon>Micromonosporaceae</taxon>
        <taxon>Paractinoplanes</taxon>
    </lineage>
</organism>
<dbReference type="PIRSF" id="PIRSF001112">
    <property type="entry name" value="Epoxide_hydrolase"/>
    <property type="match status" value="1"/>
</dbReference>
<dbReference type="PANTHER" id="PTHR21661:SF35">
    <property type="entry name" value="EPOXIDE HYDROLASE"/>
    <property type="match status" value="1"/>
</dbReference>
<dbReference type="Pfam" id="PF06441">
    <property type="entry name" value="EHN"/>
    <property type="match status" value="1"/>
</dbReference>
<dbReference type="GO" id="GO:0016787">
    <property type="term" value="F:hydrolase activity"/>
    <property type="evidence" value="ECO:0007669"/>
    <property type="project" value="UniProtKB-KW"/>
</dbReference>
<dbReference type="Proteomes" id="UP001602245">
    <property type="component" value="Unassembled WGS sequence"/>
</dbReference>
<dbReference type="RefSeq" id="WP_020514910.1">
    <property type="nucleotide sequence ID" value="NZ_JBIAZU010000006.1"/>
</dbReference>
<dbReference type="EC" id="3.-.-.-" evidence="5"/>
<dbReference type="InterPro" id="IPR010497">
    <property type="entry name" value="Epoxide_hydro_N"/>
</dbReference>
<evidence type="ECO:0000256" key="3">
    <source>
        <dbReference type="ARBA" id="ARBA00022801"/>
    </source>
</evidence>
<dbReference type="EMBL" id="JBIAZU010000006">
    <property type="protein sequence ID" value="MFF5294281.1"/>
    <property type="molecule type" value="Genomic_DNA"/>
</dbReference>
<dbReference type="SUPFAM" id="SSF53474">
    <property type="entry name" value="alpha/beta-Hydrolases"/>
    <property type="match status" value="1"/>
</dbReference>
<dbReference type="InterPro" id="IPR029058">
    <property type="entry name" value="AB_hydrolase_fold"/>
</dbReference>
<dbReference type="PRINTS" id="PR00412">
    <property type="entry name" value="EPOXHYDRLASE"/>
</dbReference>
<keyword evidence="3 5" id="KW-0378">Hydrolase</keyword>
<evidence type="ECO:0000313" key="6">
    <source>
        <dbReference type="Proteomes" id="UP001602245"/>
    </source>
</evidence>
<comment type="similarity">
    <text evidence="1">Belongs to the peptidase S33 family.</text>
</comment>
<evidence type="ECO:0000313" key="5">
    <source>
        <dbReference type="EMBL" id="MFF5294281.1"/>
    </source>
</evidence>
<gene>
    <name evidence="5" type="ORF">ACFY35_33000</name>
</gene>
<evidence type="ECO:0000256" key="2">
    <source>
        <dbReference type="ARBA" id="ARBA00022797"/>
    </source>
</evidence>